<proteinExistence type="predicted"/>
<keyword evidence="2" id="KW-1185">Reference proteome</keyword>
<organism evidence="1 2">
    <name type="scientific">Durusdinium trenchii</name>
    <dbReference type="NCBI Taxonomy" id="1381693"/>
    <lineage>
        <taxon>Eukaryota</taxon>
        <taxon>Sar</taxon>
        <taxon>Alveolata</taxon>
        <taxon>Dinophyceae</taxon>
        <taxon>Suessiales</taxon>
        <taxon>Symbiodiniaceae</taxon>
        <taxon>Durusdinium</taxon>
    </lineage>
</organism>
<reference evidence="1 2" key="1">
    <citation type="submission" date="2024-02" db="EMBL/GenBank/DDBJ databases">
        <authorList>
            <person name="Chen Y."/>
            <person name="Shah S."/>
            <person name="Dougan E. K."/>
            <person name="Thang M."/>
            <person name="Chan C."/>
        </authorList>
    </citation>
    <scope>NUCLEOTIDE SEQUENCE [LARGE SCALE GENOMIC DNA]</scope>
</reference>
<evidence type="ECO:0000313" key="2">
    <source>
        <dbReference type="Proteomes" id="UP001642484"/>
    </source>
</evidence>
<sequence>MNQSLQILLSQNGPGASEVAAELKDLLENTLKASVLAAKDSLQTELSNHYAKGFDACDAVLAAAQGSAGAVATKQASFETSRAKHVSCRTLEAESKTTFDACAEEEEKLKVAKESACKVVADLNAITHGNSVRENGETYSAFSGRMEVYYEAEKEKALAAEKKCNKASEDFETKVSSCSALKSSWTGQKTTCDEEQDLMDATSCQILEASNLVCTEYATCNEQATASYKVDQASVETQEGGLKHEWMAVLQMECQLSVFTTASKDKKTALTDCVTKDYTTEVDAAIKLQYPSPIPRAAKACEKAAGTAGAAAYEEANYKGLPSDAPAKACSAECCTADDPASLEAKKITDPILANLAGEWSVHYSGWSRNFPFQWVKITCDGSWTIWNGVTSKVVLSGPDFDKLCPKRTVQPQFLVPKWAGTHKWECGWYDAELDTFGCDHYVPRYWGWLNQAKRVKKYECP</sequence>
<gene>
    <name evidence="1" type="ORF">CCMP2556_LOCUS21723</name>
</gene>
<protein>
    <submittedName>
        <fullName evidence="1">Uncharacterized protein</fullName>
    </submittedName>
</protein>
<accession>A0ABP0LMB8</accession>
<dbReference type="Proteomes" id="UP001642484">
    <property type="component" value="Unassembled WGS sequence"/>
</dbReference>
<dbReference type="EMBL" id="CAXAMN010013294">
    <property type="protein sequence ID" value="CAK9040300.1"/>
    <property type="molecule type" value="Genomic_DNA"/>
</dbReference>
<evidence type="ECO:0000313" key="1">
    <source>
        <dbReference type="EMBL" id="CAK9040300.1"/>
    </source>
</evidence>
<name>A0ABP0LMB8_9DINO</name>
<comment type="caution">
    <text evidence="1">The sequence shown here is derived from an EMBL/GenBank/DDBJ whole genome shotgun (WGS) entry which is preliminary data.</text>
</comment>